<sequence>MQVRDNVLPHLRRVKAELEKLNGTRIKIGIQGNADRELLMIARVHEYGATITPKATRNLCIPIHKDSYDKSPRDFQDLFFIRSRDGYLFGVVAKKGRRDRDNPNNLKFLFLLLPSVTIPERSFIRAGFDHNKNKLAEIVQNEVALIWQGQQTADGAISWIGGQAVGLIREFMTDASNFEPKGKIQRERYPSYADSPLMVTGRLRNSITWEVEE</sequence>
<name>A0A6I2R1F6_FLAPL</name>
<proteinExistence type="predicted"/>
<comment type="caution">
    <text evidence="1">The sequence shown here is derived from an EMBL/GenBank/DDBJ whole genome shotgun (WGS) entry which is preliminary data.</text>
</comment>
<evidence type="ECO:0000313" key="2">
    <source>
        <dbReference type="Proteomes" id="UP000434475"/>
    </source>
</evidence>
<accession>A0A6I2R1F6</accession>
<dbReference type="EMBL" id="WKPR01000007">
    <property type="protein sequence ID" value="MSB19739.1"/>
    <property type="molecule type" value="Genomic_DNA"/>
</dbReference>
<gene>
    <name evidence="1" type="ORF">GKE97_09425</name>
</gene>
<reference evidence="1 2" key="1">
    <citation type="journal article" date="2019" name="Nat. Med.">
        <title>A library of human gut bacterial isolates paired with longitudinal multiomics data enables mechanistic microbiome research.</title>
        <authorList>
            <person name="Poyet M."/>
            <person name="Groussin M."/>
            <person name="Gibbons S.M."/>
            <person name="Avila-Pacheco J."/>
            <person name="Jiang X."/>
            <person name="Kearney S.M."/>
            <person name="Perrotta A.R."/>
            <person name="Berdy B."/>
            <person name="Zhao S."/>
            <person name="Lieberman T.D."/>
            <person name="Swanson P.K."/>
            <person name="Smith M."/>
            <person name="Roesemann S."/>
            <person name="Alexander J.E."/>
            <person name="Rich S.A."/>
            <person name="Livny J."/>
            <person name="Vlamakis H."/>
            <person name="Clish C."/>
            <person name="Bullock K."/>
            <person name="Deik A."/>
            <person name="Scott J."/>
            <person name="Pierce K.A."/>
            <person name="Xavier R.J."/>
            <person name="Alm E.J."/>
        </authorList>
    </citation>
    <scope>NUCLEOTIDE SEQUENCE [LARGE SCALE GENOMIC DNA]</scope>
    <source>
        <strain evidence="1 2">BIOML-A2</strain>
    </source>
</reference>
<dbReference type="RefSeq" id="WP_172697600.1">
    <property type="nucleotide sequence ID" value="NZ_WKPR01000007.1"/>
</dbReference>
<evidence type="ECO:0000313" key="1">
    <source>
        <dbReference type="EMBL" id="MSB19739.1"/>
    </source>
</evidence>
<dbReference type="Proteomes" id="UP000434475">
    <property type="component" value="Unassembled WGS sequence"/>
</dbReference>
<protein>
    <submittedName>
        <fullName evidence="1">Uncharacterized protein</fullName>
    </submittedName>
</protein>
<organism evidence="1 2">
    <name type="scientific">Flavonifractor plautii</name>
    <name type="common">Fusobacterium plautii</name>
    <dbReference type="NCBI Taxonomy" id="292800"/>
    <lineage>
        <taxon>Bacteria</taxon>
        <taxon>Bacillati</taxon>
        <taxon>Bacillota</taxon>
        <taxon>Clostridia</taxon>
        <taxon>Eubacteriales</taxon>
        <taxon>Oscillospiraceae</taxon>
        <taxon>Flavonifractor</taxon>
    </lineage>
</organism>
<dbReference type="AlphaFoldDB" id="A0A6I2R1F6"/>